<dbReference type="EMBL" id="AZFH01000001">
    <property type="protein sequence ID" value="KRL85288.1"/>
    <property type="molecule type" value="Genomic_DNA"/>
</dbReference>
<comment type="subunit">
    <text evidence="5">Interacts with MinD and FtsZ.</text>
</comment>
<feature type="domain" description="Septum site-determining protein MinC N-terminal" evidence="7">
    <location>
        <begin position="4"/>
        <end position="82"/>
    </location>
</feature>
<evidence type="ECO:0000313" key="8">
    <source>
        <dbReference type="EMBL" id="KRL85288.1"/>
    </source>
</evidence>
<reference evidence="8 9" key="1">
    <citation type="journal article" date="2015" name="Genome Announc.">
        <title>Expanding the biotechnology potential of lactobacilli through comparative genomics of 213 strains and associated genera.</title>
        <authorList>
            <person name="Sun Z."/>
            <person name="Harris H.M."/>
            <person name="McCann A."/>
            <person name="Guo C."/>
            <person name="Argimon S."/>
            <person name="Zhang W."/>
            <person name="Yang X."/>
            <person name="Jeffery I.B."/>
            <person name="Cooney J.C."/>
            <person name="Kagawa T.F."/>
            <person name="Liu W."/>
            <person name="Song Y."/>
            <person name="Salvetti E."/>
            <person name="Wrobel A."/>
            <person name="Rasinkangas P."/>
            <person name="Parkhill J."/>
            <person name="Rea M.C."/>
            <person name="O'Sullivan O."/>
            <person name="Ritari J."/>
            <person name="Douillard F.P."/>
            <person name="Paul Ross R."/>
            <person name="Yang R."/>
            <person name="Briner A.E."/>
            <person name="Felis G.E."/>
            <person name="de Vos W.M."/>
            <person name="Barrangou R."/>
            <person name="Klaenhammer T.R."/>
            <person name="Caufield P.W."/>
            <person name="Cui Y."/>
            <person name="Zhang H."/>
            <person name="O'Toole P.W."/>
        </authorList>
    </citation>
    <scope>NUCLEOTIDE SEQUENCE [LARGE SCALE GENOMIC DNA]</scope>
    <source>
        <strain evidence="8 9">DSM 15833</strain>
    </source>
</reference>
<gene>
    <name evidence="8" type="ORF">FC36_GL000659</name>
</gene>
<dbReference type="GO" id="GO:0000917">
    <property type="term" value="P:division septum assembly"/>
    <property type="evidence" value="ECO:0007669"/>
    <property type="project" value="UniProtKB-KW"/>
</dbReference>
<dbReference type="InterPro" id="IPR013033">
    <property type="entry name" value="MinC"/>
</dbReference>
<dbReference type="InterPro" id="IPR005526">
    <property type="entry name" value="Septum_form_inhib_MinC_C"/>
</dbReference>
<feature type="domain" description="Septum formation inhibitor MinC C-terminal" evidence="6">
    <location>
        <begin position="106"/>
        <end position="195"/>
    </location>
</feature>
<comment type="caution">
    <text evidence="8">The sequence shown here is derived from an EMBL/GenBank/DDBJ whole genome shotgun (WGS) entry which is preliminary data.</text>
</comment>
<dbReference type="GO" id="GO:0000902">
    <property type="term" value="P:cell morphogenesis"/>
    <property type="evidence" value="ECO:0007669"/>
    <property type="project" value="InterPro"/>
</dbReference>
<comment type="similarity">
    <text evidence="1">Belongs to the MinC family.</text>
</comment>
<dbReference type="RefSeq" id="WP_023858964.1">
    <property type="nucleotide sequence ID" value="NZ_AZFH01000001.1"/>
</dbReference>
<dbReference type="PANTHER" id="PTHR34108:SF1">
    <property type="entry name" value="SEPTUM SITE-DETERMINING PROTEIN MINC"/>
    <property type="match status" value="1"/>
</dbReference>
<dbReference type="InterPro" id="IPR055219">
    <property type="entry name" value="MinC_N_1"/>
</dbReference>
<keyword evidence="2 8" id="KW-0132">Cell division</keyword>
<evidence type="ECO:0000256" key="5">
    <source>
        <dbReference type="ARBA" id="ARBA00046874"/>
    </source>
</evidence>
<evidence type="ECO:0000256" key="1">
    <source>
        <dbReference type="ARBA" id="ARBA00006291"/>
    </source>
</evidence>
<dbReference type="InterPro" id="IPR016098">
    <property type="entry name" value="CAP/MinC_C"/>
</dbReference>
<organism evidence="8 9">
    <name type="scientific">Ligilactobacillus equi DSM 15833 = JCM 10991</name>
    <dbReference type="NCBI Taxonomy" id="1423740"/>
    <lineage>
        <taxon>Bacteria</taxon>
        <taxon>Bacillati</taxon>
        <taxon>Bacillota</taxon>
        <taxon>Bacilli</taxon>
        <taxon>Lactobacillales</taxon>
        <taxon>Lactobacillaceae</taxon>
        <taxon>Ligilactobacillus</taxon>
    </lineage>
</organism>
<dbReference type="PATRIC" id="fig|1423740.3.peg.705"/>
<dbReference type="GO" id="GO:1901891">
    <property type="term" value="P:regulation of cell septum assembly"/>
    <property type="evidence" value="ECO:0007669"/>
    <property type="project" value="InterPro"/>
</dbReference>
<accession>A0A0R1U234</accession>
<proteinExistence type="inferred from homology"/>
<evidence type="ECO:0000256" key="2">
    <source>
        <dbReference type="ARBA" id="ARBA00022618"/>
    </source>
</evidence>
<evidence type="ECO:0000256" key="4">
    <source>
        <dbReference type="ARBA" id="ARBA00023306"/>
    </source>
</evidence>
<dbReference type="Pfam" id="PF03775">
    <property type="entry name" value="MinC_C"/>
    <property type="match status" value="1"/>
</dbReference>
<dbReference type="AlphaFoldDB" id="A0A0R1U234"/>
<dbReference type="Gene3D" id="2.160.20.70">
    <property type="match status" value="1"/>
</dbReference>
<dbReference type="Gene3D" id="3.30.160.540">
    <property type="match status" value="1"/>
</dbReference>
<evidence type="ECO:0000256" key="3">
    <source>
        <dbReference type="ARBA" id="ARBA00023210"/>
    </source>
</evidence>
<dbReference type="InterPro" id="IPR036145">
    <property type="entry name" value="MinC_C_sf"/>
</dbReference>
<dbReference type="PANTHER" id="PTHR34108">
    <property type="entry name" value="SEPTUM SITE-DETERMINING PROTEIN MINC"/>
    <property type="match status" value="1"/>
</dbReference>
<sequence length="225" mass="25085">MKAVVLKGRTDGYEIKIAPTAEFKMVVVELEELLAHLAQENRTKDGILTFQITTGQRLFLPEENQQIEAVFAKYDNLKIHKISADVIRKEDALEFIEKRNIKLNGDTVRNGQVLDLQGDVLFVGQVHQGGLLRTTGSLYILGKIEGIVHAGFSDNSAAVIIGELGSAQQIRIADLVEIVADHPQENYAKKQVIYVSDLHSFERTEISELRTLRPKSFVTIGALTF</sequence>
<dbReference type="Pfam" id="PF22642">
    <property type="entry name" value="MinC_N_1"/>
    <property type="match status" value="1"/>
</dbReference>
<evidence type="ECO:0000259" key="7">
    <source>
        <dbReference type="Pfam" id="PF22642"/>
    </source>
</evidence>
<dbReference type="SUPFAM" id="SSF63848">
    <property type="entry name" value="Cell-division inhibitor MinC, C-terminal domain"/>
    <property type="match status" value="1"/>
</dbReference>
<protein>
    <submittedName>
        <fullName evidence="8">Cell division inhibitor</fullName>
    </submittedName>
</protein>
<keyword evidence="3" id="KW-0717">Septation</keyword>
<dbReference type="OrthoDB" id="9790810at2"/>
<dbReference type="STRING" id="1423740.FC36_GL000659"/>
<name>A0A0R1U234_9LACO</name>
<keyword evidence="4" id="KW-0131">Cell cycle</keyword>
<dbReference type="Proteomes" id="UP000051048">
    <property type="component" value="Unassembled WGS sequence"/>
</dbReference>
<evidence type="ECO:0000313" key="9">
    <source>
        <dbReference type="Proteomes" id="UP000051048"/>
    </source>
</evidence>
<evidence type="ECO:0000259" key="6">
    <source>
        <dbReference type="Pfam" id="PF03775"/>
    </source>
</evidence>